<dbReference type="EMBL" id="WHUT02000008">
    <property type="protein sequence ID" value="NUB45437.1"/>
    <property type="molecule type" value="Genomic_DNA"/>
</dbReference>
<dbReference type="Proteomes" id="UP000484076">
    <property type="component" value="Unassembled WGS sequence"/>
</dbReference>
<gene>
    <name evidence="3" type="ORF">GEU84_013645</name>
</gene>
<protein>
    <submittedName>
        <fullName evidence="3">Uncharacterized protein</fullName>
    </submittedName>
</protein>
<proteinExistence type="predicted"/>
<dbReference type="RefSeq" id="WP_152827011.1">
    <property type="nucleotide sequence ID" value="NZ_WHUT02000008.1"/>
</dbReference>
<name>A0A8X8H3A4_9RHOB</name>
<evidence type="ECO:0000256" key="1">
    <source>
        <dbReference type="SAM" id="MobiDB-lite"/>
    </source>
</evidence>
<evidence type="ECO:0000256" key="2">
    <source>
        <dbReference type="SAM" id="SignalP"/>
    </source>
</evidence>
<feature type="chain" id="PRO_5036502203" evidence="2">
    <location>
        <begin position="24"/>
        <end position="489"/>
    </location>
</feature>
<evidence type="ECO:0000313" key="3">
    <source>
        <dbReference type="EMBL" id="NUB45437.1"/>
    </source>
</evidence>
<reference evidence="3" key="1">
    <citation type="submission" date="2020-05" db="EMBL/GenBank/DDBJ databases">
        <title>Fertoebacter nigrum gen. nov., sp. nov., a new member of the family Rhodobacteraceae.</title>
        <authorList>
            <person name="Szuroczki S."/>
            <person name="Abbaszade G."/>
            <person name="Buni D."/>
            <person name="Schumann P."/>
            <person name="Toth E."/>
        </authorList>
    </citation>
    <scope>NUCLEOTIDE SEQUENCE</scope>
    <source>
        <strain evidence="3">RG-N-1a</strain>
    </source>
</reference>
<comment type="caution">
    <text evidence="3">The sequence shown here is derived from an EMBL/GenBank/DDBJ whole genome shotgun (WGS) entry which is preliminary data.</text>
</comment>
<feature type="region of interest" description="Disordered" evidence="1">
    <location>
        <begin position="29"/>
        <end position="70"/>
    </location>
</feature>
<feature type="signal peptide" evidence="2">
    <location>
        <begin position="1"/>
        <end position="23"/>
    </location>
</feature>
<feature type="compositionally biased region" description="Low complexity" evidence="1">
    <location>
        <begin position="34"/>
        <end position="62"/>
    </location>
</feature>
<accession>A0A8X8H3A4</accession>
<keyword evidence="4" id="KW-1185">Reference proteome</keyword>
<dbReference type="AlphaFoldDB" id="A0A8X8H3A4"/>
<organism evidence="3 4">
    <name type="scientific">Fertoeibacter niger</name>
    <dbReference type="NCBI Taxonomy" id="2656921"/>
    <lineage>
        <taxon>Bacteria</taxon>
        <taxon>Pseudomonadati</taxon>
        <taxon>Pseudomonadota</taxon>
        <taxon>Alphaproteobacteria</taxon>
        <taxon>Rhodobacterales</taxon>
        <taxon>Paracoccaceae</taxon>
        <taxon>Fertoeibacter</taxon>
    </lineage>
</organism>
<sequence length="489" mass="52070">MKRLFICSVAATLALALAQPVSADDFDLPPDLPAAPAQSLPPDVAPDGALAAPDTDPATTPGEFSAPPGVEFASAEDAAPSAAGRNATLVLEARAFANRDLDGNTTNALRFQAHYFGARDFGGRTGLIFNLRARTFIEENRSYRFADDFNVDVQELALRYALSPETSLQFGRINIRNGVASGFNPTDWFKDGSLVVTDSAAPADRRNERLGVVALTGTTTLGQTLMQIGYRPQIDADPGTVWTDRDNFGLGLDRTNPSDAWFVKVTPQIGDNLSFTANALLLDDDPGIGFELSGTLGDNLVLYSEMMAQKRLSIASEALGASEGSAAFRDGVGAGQGKDWHYQAALGLNWALSQKMVGARDISLTMEYHLNTAGLSSSQIDTLSGAQGADEAAAGAIHGIANRRQEPLARNQIFTRLAWNDFWGDSDLSLLGFYVPADGSGLAQLSFDVPVGDNGNFNLRAISSFGDSRSVYGANPTKTSVQMGMTYTF</sequence>
<keyword evidence="2" id="KW-0732">Signal</keyword>
<evidence type="ECO:0000313" key="4">
    <source>
        <dbReference type="Proteomes" id="UP000484076"/>
    </source>
</evidence>